<dbReference type="HOGENOM" id="CLU_1162098_0_0_1"/>
<dbReference type="PROSITE" id="PS51257">
    <property type="entry name" value="PROKAR_LIPOPROTEIN"/>
    <property type="match status" value="1"/>
</dbReference>
<evidence type="ECO:0000313" key="3">
    <source>
        <dbReference type="EMBL" id="ELU13016.1"/>
    </source>
</evidence>
<accession>R7V9I0</accession>
<feature type="region of interest" description="Disordered" evidence="1">
    <location>
        <begin position="155"/>
        <end position="198"/>
    </location>
</feature>
<sequence length="239" mass="25704">MDRRCIFTVALLAGVFASVGCQRPCSVCQSPDAVCDPSLPKQLCPDITHNACMVEAYRTGGDGYHVVRRCLTSCPVFVNTTAEHIRCCTNIADCDDINDLALPGLPRGQPPRPRLPPATDTQMHFPMGAPNHPPDHIMNQRRNGMMDNRAGDNRINNGEIEMDTTSADTPAAESVTTTPKRPRKPPNKGGRNNPRTRSFRNQVNNAAAGVGCVNGIAALLVVAVLSSVIGHANVAHFCL</sequence>
<protein>
    <recommendedName>
        <fullName evidence="6">UPAR/Ly6 domain-containing protein</fullName>
    </recommendedName>
</protein>
<evidence type="ECO:0000313" key="4">
    <source>
        <dbReference type="EnsemblMetazoa" id="CapteP223452"/>
    </source>
</evidence>
<organism evidence="3">
    <name type="scientific">Capitella teleta</name>
    <name type="common">Polychaete worm</name>
    <dbReference type="NCBI Taxonomy" id="283909"/>
    <lineage>
        <taxon>Eukaryota</taxon>
        <taxon>Metazoa</taxon>
        <taxon>Spiralia</taxon>
        <taxon>Lophotrochozoa</taxon>
        <taxon>Annelida</taxon>
        <taxon>Polychaeta</taxon>
        <taxon>Sedentaria</taxon>
        <taxon>Scolecida</taxon>
        <taxon>Capitellidae</taxon>
        <taxon>Capitella</taxon>
    </lineage>
</organism>
<dbReference type="EMBL" id="AMQN01005272">
    <property type="status" value="NOT_ANNOTATED_CDS"/>
    <property type="molecule type" value="Genomic_DNA"/>
</dbReference>
<feature type="chain" id="PRO_5008788817" description="UPAR/Ly6 domain-containing protein" evidence="2">
    <location>
        <begin position="22"/>
        <end position="239"/>
    </location>
</feature>
<feature type="compositionally biased region" description="Low complexity" evidence="1">
    <location>
        <begin position="187"/>
        <end position="196"/>
    </location>
</feature>
<name>R7V9I0_CAPTE</name>
<reference evidence="5" key="1">
    <citation type="submission" date="2012-12" db="EMBL/GenBank/DDBJ databases">
        <authorList>
            <person name="Hellsten U."/>
            <person name="Grimwood J."/>
            <person name="Chapman J.A."/>
            <person name="Shapiro H."/>
            <person name="Aerts A."/>
            <person name="Otillar R.P."/>
            <person name="Terry A.Y."/>
            <person name="Boore J.L."/>
            <person name="Simakov O."/>
            <person name="Marletaz F."/>
            <person name="Cho S.-J."/>
            <person name="Edsinger-Gonzales E."/>
            <person name="Havlak P."/>
            <person name="Kuo D.-H."/>
            <person name="Larsson T."/>
            <person name="Lv J."/>
            <person name="Arendt D."/>
            <person name="Savage R."/>
            <person name="Osoegawa K."/>
            <person name="de Jong P."/>
            <person name="Lindberg D.R."/>
            <person name="Seaver E.C."/>
            <person name="Weisblat D.A."/>
            <person name="Putnam N.H."/>
            <person name="Grigoriev I.V."/>
            <person name="Rokhsar D.S."/>
        </authorList>
    </citation>
    <scope>NUCLEOTIDE SEQUENCE</scope>
    <source>
        <strain evidence="5">I ESC-2004</strain>
    </source>
</reference>
<reference evidence="3 5" key="2">
    <citation type="journal article" date="2013" name="Nature">
        <title>Insights into bilaterian evolution from three spiralian genomes.</title>
        <authorList>
            <person name="Simakov O."/>
            <person name="Marletaz F."/>
            <person name="Cho S.J."/>
            <person name="Edsinger-Gonzales E."/>
            <person name="Havlak P."/>
            <person name="Hellsten U."/>
            <person name="Kuo D.H."/>
            <person name="Larsson T."/>
            <person name="Lv J."/>
            <person name="Arendt D."/>
            <person name="Savage R."/>
            <person name="Osoegawa K."/>
            <person name="de Jong P."/>
            <person name="Grimwood J."/>
            <person name="Chapman J.A."/>
            <person name="Shapiro H."/>
            <person name="Aerts A."/>
            <person name="Otillar R.P."/>
            <person name="Terry A.Y."/>
            <person name="Boore J.L."/>
            <person name="Grigoriev I.V."/>
            <person name="Lindberg D.R."/>
            <person name="Seaver E.C."/>
            <person name="Weisblat D.A."/>
            <person name="Putnam N.H."/>
            <person name="Rokhsar D.S."/>
        </authorList>
    </citation>
    <scope>NUCLEOTIDE SEQUENCE</scope>
    <source>
        <strain evidence="3 5">I ESC-2004</strain>
    </source>
</reference>
<dbReference type="EnsemblMetazoa" id="CapteT223452">
    <property type="protein sequence ID" value="CapteP223452"/>
    <property type="gene ID" value="CapteG223452"/>
</dbReference>
<feature type="signal peptide" evidence="2">
    <location>
        <begin position="1"/>
        <end position="21"/>
    </location>
</feature>
<evidence type="ECO:0000313" key="5">
    <source>
        <dbReference type="Proteomes" id="UP000014760"/>
    </source>
</evidence>
<keyword evidence="2" id="KW-0732">Signal</keyword>
<evidence type="ECO:0008006" key="6">
    <source>
        <dbReference type="Google" id="ProtNLM"/>
    </source>
</evidence>
<dbReference type="Proteomes" id="UP000014760">
    <property type="component" value="Unassembled WGS sequence"/>
</dbReference>
<proteinExistence type="predicted"/>
<dbReference type="AlphaFoldDB" id="R7V9I0"/>
<gene>
    <name evidence="3" type="ORF">CAPTEDRAFT_223452</name>
</gene>
<evidence type="ECO:0000256" key="1">
    <source>
        <dbReference type="SAM" id="MobiDB-lite"/>
    </source>
</evidence>
<reference evidence="4" key="3">
    <citation type="submission" date="2015-06" db="UniProtKB">
        <authorList>
            <consortium name="EnsemblMetazoa"/>
        </authorList>
    </citation>
    <scope>IDENTIFICATION</scope>
</reference>
<evidence type="ECO:0000256" key="2">
    <source>
        <dbReference type="SAM" id="SignalP"/>
    </source>
</evidence>
<keyword evidence="5" id="KW-1185">Reference proteome</keyword>
<dbReference type="EMBL" id="KB295566">
    <property type="protein sequence ID" value="ELU13016.1"/>
    <property type="molecule type" value="Genomic_DNA"/>
</dbReference>